<dbReference type="PANTHER" id="PTHR32278:SF111">
    <property type="entry name" value="F-BOX PROTEIN PP2-B12-RELATED"/>
    <property type="match status" value="1"/>
</dbReference>
<dbReference type="SMART" id="SM00256">
    <property type="entry name" value="FBOX"/>
    <property type="match status" value="1"/>
</dbReference>
<dbReference type="Proteomes" id="UP000036987">
    <property type="component" value="Unassembled WGS sequence"/>
</dbReference>
<dbReference type="InterPro" id="IPR001810">
    <property type="entry name" value="F-box_dom"/>
</dbReference>
<accession>A0A0K9PID8</accession>
<comment type="caution">
    <text evidence="2">The sequence shown here is derived from an EMBL/GenBank/DDBJ whole genome shotgun (WGS) entry which is preliminary data.</text>
</comment>
<protein>
    <recommendedName>
        <fullName evidence="1">F-box domain-containing protein</fullName>
    </recommendedName>
</protein>
<reference evidence="3" key="1">
    <citation type="journal article" date="2016" name="Nature">
        <title>The genome of the seagrass Zostera marina reveals angiosperm adaptation to the sea.</title>
        <authorList>
            <person name="Olsen J.L."/>
            <person name="Rouze P."/>
            <person name="Verhelst B."/>
            <person name="Lin Y.-C."/>
            <person name="Bayer T."/>
            <person name="Collen J."/>
            <person name="Dattolo E."/>
            <person name="De Paoli E."/>
            <person name="Dittami S."/>
            <person name="Maumus F."/>
            <person name="Michel G."/>
            <person name="Kersting A."/>
            <person name="Lauritano C."/>
            <person name="Lohaus R."/>
            <person name="Toepel M."/>
            <person name="Tonon T."/>
            <person name="Vanneste K."/>
            <person name="Amirebrahimi M."/>
            <person name="Brakel J."/>
            <person name="Bostroem C."/>
            <person name="Chovatia M."/>
            <person name="Grimwood J."/>
            <person name="Jenkins J.W."/>
            <person name="Jueterbock A."/>
            <person name="Mraz A."/>
            <person name="Stam W.T."/>
            <person name="Tice H."/>
            <person name="Bornberg-Bauer E."/>
            <person name="Green P.J."/>
            <person name="Pearson G.A."/>
            <person name="Procaccini G."/>
            <person name="Duarte C.M."/>
            <person name="Schmutz J."/>
            <person name="Reusch T.B.H."/>
            <person name="Van de Peer Y."/>
        </authorList>
    </citation>
    <scope>NUCLEOTIDE SEQUENCE [LARGE SCALE GENOMIC DNA]</scope>
    <source>
        <strain evidence="3">cv. Finnish</strain>
    </source>
</reference>
<keyword evidence="3" id="KW-1185">Reference proteome</keyword>
<dbReference type="InterPro" id="IPR036047">
    <property type="entry name" value="F-box-like_dom_sf"/>
</dbReference>
<dbReference type="OrthoDB" id="1927826at2759"/>
<proteinExistence type="predicted"/>
<organism evidence="2 3">
    <name type="scientific">Zostera marina</name>
    <name type="common">Eelgrass</name>
    <dbReference type="NCBI Taxonomy" id="29655"/>
    <lineage>
        <taxon>Eukaryota</taxon>
        <taxon>Viridiplantae</taxon>
        <taxon>Streptophyta</taxon>
        <taxon>Embryophyta</taxon>
        <taxon>Tracheophyta</taxon>
        <taxon>Spermatophyta</taxon>
        <taxon>Magnoliopsida</taxon>
        <taxon>Liliopsida</taxon>
        <taxon>Zosteraceae</taxon>
        <taxon>Zostera</taxon>
    </lineage>
</organism>
<evidence type="ECO:0000259" key="1">
    <source>
        <dbReference type="PROSITE" id="PS50181"/>
    </source>
</evidence>
<dbReference type="OMA" id="ISKECVH"/>
<feature type="domain" description="F-box" evidence="1">
    <location>
        <begin position="13"/>
        <end position="59"/>
    </location>
</feature>
<dbReference type="InterPro" id="IPR025886">
    <property type="entry name" value="PP2-like"/>
</dbReference>
<dbReference type="Pfam" id="PF14299">
    <property type="entry name" value="PP2"/>
    <property type="match status" value="1"/>
</dbReference>
<dbReference type="AlphaFoldDB" id="A0A0K9PID8"/>
<dbReference type="Pfam" id="PF00646">
    <property type="entry name" value="F-box"/>
    <property type="match status" value="1"/>
</dbReference>
<dbReference type="Gene3D" id="1.20.1280.50">
    <property type="match status" value="1"/>
</dbReference>
<dbReference type="STRING" id="29655.A0A0K9PID8"/>
<sequence length="330" mass="37640">MKGTPTPTPEESSEILNSLPDDCISTILSFTSPRDACVFATTSSHFRSVSESDQVWEQFIPSNFNDPNPIHLSSQKDLFFHLCHPMLVNDGKNVITYLNSILFFFVITQIVNEQSIALDKTTGKICYMVSAKELDINQDWDYPALSESRFANVGQQMFRFYSIYPFEAVLRSPPLHVDVELRNSELSDKTTYVVYLVYKLNASLIYKTYESISFVDSIPETCIMNLNSCNFSRSCLISKECVHPSLKEKVNGWMLLWENVVRSIEGPLCYFPKQREGGEWMEVALGEFFNEINGDGSLQGETVFVNFSWSDCVNLDLFIIEGIEFRPKMG</sequence>
<dbReference type="PROSITE" id="PS50181">
    <property type="entry name" value="FBOX"/>
    <property type="match status" value="1"/>
</dbReference>
<dbReference type="EMBL" id="LFYR01000811">
    <property type="protein sequence ID" value="KMZ68833.1"/>
    <property type="molecule type" value="Genomic_DNA"/>
</dbReference>
<gene>
    <name evidence="2" type="ORF">ZOSMA_22G01280</name>
</gene>
<name>A0A0K9PID8_ZOSMR</name>
<evidence type="ECO:0000313" key="3">
    <source>
        <dbReference type="Proteomes" id="UP000036987"/>
    </source>
</evidence>
<dbReference type="CDD" id="cd22162">
    <property type="entry name" value="F-box_AtSKIP3-like"/>
    <property type="match status" value="1"/>
</dbReference>
<dbReference type="SUPFAM" id="SSF81383">
    <property type="entry name" value="F-box domain"/>
    <property type="match status" value="1"/>
</dbReference>
<dbReference type="PANTHER" id="PTHR32278">
    <property type="entry name" value="F-BOX DOMAIN-CONTAINING PROTEIN"/>
    <property type="match status" value="1"/>
</dbReference>
<evidence type="ECO:0000313" key="2">
    <source>
        <dbReference type="EMBL" id="KMZ68833.1"/>
    </source>
</evidence>